<organism evidence="4 5">
    <name type="scientific">Acanthopleuribacter pedis</name>
    <dbReference type="NCBI Taxonomy" id="442870"/>
    <lineage>
        <taxon>Bacteria</taxon>
        <taxon>Pseudomonadati</taxon>
        <taxon>Acidobacteriota</taxon>
        <taxon>Holophagae</taxon>
        <taxon>Acanthopleuribacterales</taxon>
        <taxon>Acanthopleuribacteraceae</taxon>
        <taxon>Acanthopleuribacter</taxon>
    </lineage>
</organism>
<feature type="compositionally biased region" description="Basic and acidic residues" evidence="1">
    <location>
        <begin position="650"/>
        <end position="678"/>
    </location>
</feature>
<keyword evidence="2" id="KW-0812">Transmembrane</keyword>
<dbReference type="Gene3D" id="1.10.510.10">
    <property type="entry name" value="Transferase(Phosphotransferase) domain 1"/>
    <property type="match status" value="1"/>
</dbReference>
<dbReference type="PROSITE" id="PS50011">
    <property type="entry name" value="PROTEIN_KINASE_DOM"/>
    <property type="match status" value="1"/>
</dbReference>
<dbReference type="Proteomes" id="UP000664417">
    <property type="component" value="Unassembled WGS sequence"/>
</dbReference>
<dbReference type="GO" id="GO:0004674">
    <property type="term" value="F:protein serine/threonine kinase activity"/>
    <property type="evidence" value="ECO:0007669"/>
    <property type="project" value="TreeGrafter"/>
</dbReference>
<keyword evidence="2" id="KW-0472">Membrane</keyword>
<evidence type="ECO:0000259" key="3">
    <source>
        <dbReference type="PROSITE" id="PS50011"/>
    </source>
</evidence>
<evidence type="ECO:0000313" key="5">
    <source>
        <dbReference type="Proteomes" id="UP000664417"/>
    </source>
</evidence>
<name>A0A8J7U136_9BACT</name>
<feature type="compositionally biased region" description="Basic and acidic residues" evidence="1">
    <location>
        <begin position="620"/>
        <end position="632"/>
    </location>
</feature>
<dbReference type="EMBL" id="JAFREP010000001">
    <property type="protein sequence ID" value="MBO1317132.1"/>
    <property type="molecule type" value="Genomic_DNA"/>
</dbReference>
<feature type="compositionally biased region" description="Low complexity" evidence="1">
    <location>
        <begin position="578"/>
        <end position="594"/>
    </location>
</feature>
<dbReference type="Pfam" id="PF00069">
    <property type="entry name" value="Pkinase"/>
    <property type="match status" value="1"/>
</dbReference>
<dbReference type="GO" id="GO:0005737">
    <property type="term" value="C:cytoplasm"/>
    <property type="evidence" value="ECO:0007669"/>
    <property type="project" value="TreeGrafter"/>
</dbReference>
<feature type="region of interest" description="Disordered" evidence="1">
    <location>
        <begin position="531"/>
        <end position="684"/>
    </location>
</feature>
<feature type="compositionally biased region" description="Acidic residues" evidence="1">
    <location>
        <begin position="480"/>
        <end position="492"/>
    </location>
</feature>
<evidence type="ECO:0000256" key="1">
    <source>
        <dbReference type="SAM" id="MobiDB-lite"/>
    </source>
</evidence>
<feature type="domain" description="Protein kinase" evidence="3">
    <location>
        <begin position="11"/>
        <end position="274"/>
    </location>
</feature>
<dbReference type="InterPro" id="IPR000719">
    <property type="entry name" value="Prot_kinase_dom"/>
</dbReference>
<dbReference type="InterPro" id="IPR011009">
    <property type="entry name" value="Kinase-like_dom_sf"/>
</dbReference>
<keyword evidence="5" id="KW-1185">Reference proteome</keyword>
<protein>
    <submittedName>
        <fullName evidence="4">Protein kinase</fullName>
    </submittedName>
</protein>
<accession>A0A8J7U136</accession>
<comment type="caution">
    <text evidence="4">The sequence shown here is derived from an EMBL/GenBank/DDBJ whole genome shotgun (WGS) entry which is preliminary data.</text>
</comment>
<dbReference type="InterPro" id="IPR053235">
    <property type="entry name" value="Ser_Thr_kinase"/>
</dbReference>
<dbReference type="GO" id="GO:0005524">
    <property type="term" value="F:ATP binding"/>
    <property type="evidence" value="ECO:0007669"/>
    <property type="project" value="InterPro"/>
</dbReference>
<gene>
    <name evidence="4" type="ORF">J3U88_01585</name>
</gene>
<dbReference type="SMART" id="SM00220">
    <property type="entry name" value="S_TKc"/>
    <property type="match status" value="1"/>
</dbReference>
<evidence type="ECO:0000313" key="4">
    <source>
        <dbReference type="EMBL" id="MBO1317132.1"/>
    </source>
</evidence>
<dbReference type="Gene3D" id="3.30.200.20">
    <property type="entry name" value="Phosphorylase Kinase, domain 1"/>
    <property type="match status" value="1"/>
</dbReference>
<feature type="region of interest" description="Disordered" evidence="1">
    <location>
        <begin position="469"/>
        <end position="492"/>
    </location>
</feature>
<feature type="region of interest" description="Disordered" evidence="1">
    <location>
        <begin position="308"/>
        <end position="381"/>
    </location>
</feature>
<dbReference type="CDD" id="cd14014">
    <property type="entry name" value="STKc_PknB_like"/>
    <property type="match status" value="1"/>
</dbReference>
<dbReference type="RefSeq" id="WP_207856365.1">
    <property type="nucleotide sequence ID" value="NZ_JAFREP010000001.1"/>
</dbReference>
<reference evidence="4" key="1">
    <citation type="submission" date="2021-03" db="EMBL/GenBank/DDBJ databases">
        <authorList>
            <person name="Wang G."/>
        </authorList>
    </citation>
    <scope>NUCLEOTIDE SEQUENCE</scope>
    <source>
        <strain evidence="4">KCTC 12899</strain>
    </source>
</reference>
<feature type="transmembrane region" description="Helical" evidence="2">
    <location>
        <begin position="383"/>
        <end position="405"/>
    </location>
</feature>
<dbReference type="PANTHER" id="PTHR24361">
    <property type="entry name" value="MITOGEN-ACTIVATED KINASE KINASE KINASE"/>
    <property type="match status" value="1"/>
</dbReference>
<feature type="compositionally biased region" description="Basic and acidic residues" evidence="1">
    <location>
        <begin position="362"/>
        <end position="379"/>
    </location>
</feature>
<keyword evidence="2" id="KW-1133">Transmembrane helix</keyword>
<dbReference type="SUPFAM" id="SSF56112">
    <property type="entry name" value="Protein kinase-like (PK-like)"/>
    <property type="match status" value="1"/>
</dbReference>
<feature type="region of interest" description="Disordered" evidence="1">
    <location>
        <begin position="414"/>
        <end position="437"/>
    </location>
</feature>
<dbReference type="AlphaFoldDB" id="A0A8J7U136"/>
<evidence type="ECO:0000256" key="2">
    <source>
        <dbReference type="SAM" id="Phobius"/>
    </source>
</evidence>
<feature type="compositionally biased region" description="Low complexity" evidence="1">
    <location>
        <begin position="414"/>
        <end position="426"/>
    </location>
</feature>
<keyword evidence="4" id="KW-0808">Transferase</keyword>
<keyword evidence="4" id="KW-0418">Kinase</keyword>
<proteinExistence type="predicted"/>
<sequence>MIGETLNNKKYLIMKRIGGGDKSALYQAKDQQSNAIVTLSQFSYGKSSYQPGGEQFRQVTAGLMGLNHTNIQAFSDFFVEDDYLYAVSPAINGNLLTDLLKQGAPPVEESVDIIRQVLTGLNYLHGKKVQHLDLKPDSICVSADGTKVTILNAGISKLLEGIHSDSETVVVGSGEYVAPEQIEPDLFQEPELGVTDIYAVGMVFYHLIAGEPAFQGSTHLEVLMKQLKDAPPLLYLKDDSFRAFDTLLGKALAKQPEKRYPNCTEFSNALNQAVTGWQQAAESSAGAAAAEQRTESTMRLPMDFVNEVTQTPEPKRRPAAGPAPGVGDKTQVMNNPPLPTPPPKAKKPEPLPAAEAPPAAPKRAETPKPAQPKKEEEKSGGGLPIIPIVALVALLLIGGLIFLFVGGGDDTPADTTGNVADTQTTEPTPPPATEPGQGQAAFVEFDLDEPSAEGVVGEPVRLTWNPGSLAGDTEFKVSVDPDDGVITEPGDDNSLELTFDTAGTKYVKVEAYENGLKVGGSNEIEVQIGGGEAAVAKNEPAVTRPEPKPEPKPAASTAKTEPKPAAVAKTEPKPTPKPAATVAKNEPKPAAQPKQEPPKPKPEPKQTETRVAANQPPVQDEPKPVAKPEPKPQPKPAAATNTARNQPVADRTEAVAKTEPKVSEPKPEPVKPKPEPKPEPAPTRVAENTFADEPIDLPEASGLVDYTLVVRDEDGNFIPGSRVTFNWDGKSKTVRSNSRGIASVKLPAKKRVSFDVQGSAGLFKDAYRVNFTLRKREFPISFKVRINEAETTEGSILISQEGTRFKKVTQPGKTENLLEGTYFFTYQSKTLSHSETYTVTRRNRFVFDISTDPNVYYRDLFLKKNQEALAAAVQKVSDPTKGYEFFMPRYWLAQYHIDEGDWAASNELLGQLFSHANQWERMAIKPNYVLDYLRCLSAIDKPDYLMIARICRNQDVVKQFNTLSTGRKESNWKFLFYYYRITAFYELSEERTGPQKRSMVKQTLKTYNWLDDIQAEVLNSNPDKYGRLREIQQKLETQTTN</sequence>
<feature type="compositionally biased region" description="Basic and acidic residues" evidence="1">
    <location>
        <begin position="596"/>
        <end position="608"/>
    </location>
</feature>